<evidence type="ECO:0008006" key="3">
    <source>
        <dbReference type="Google" id="ProtNLM"/>
    </source>
</evidence>
<sequence>MNFRKLLLTSLICLLFANCTNNYRYCEVYQYENIDSLNQKLVKNISYNKNGQILTEESNGFKTSKYIGGSKFKNNYFYSDSLLTKVITSYPNDDSFKSINKYSKTGILLSKENYDFKQRLKKSVDKGIGRPDGCTINSDDYEKEKSWQELSNVKYLYNKDGNKIKMITKINNGIFINVYNWEYDNKNRISSHSFYEDDENLIWKDEYSYFNNGYKVINTWYNNYTRQSTHIYELDEEKRIIKETVRNEKGQLKYITITDYLNNNLVSKRIRYNKLNEPEVTHIFKYK</sequence>
<dbReference type="OrthoDB" id="1448206at2"/>
<dbReference type="RefSeq" id="WP_068452274.1">
    <property type="nucleotide sequence ID" value="NZ_CP150660.1"/>
</dbReference>
<keyword evidence="2" id="KW-1185">Reference proteome</keyword>
<reference evidence="1 2" key="1">
    <citation type="submission" date="2016-02" db="EMBL/GenBank/DDBJ databases">
        <title>Draft genome sequence of Polaribacter atrinae KACC17473.</title>
        <authorList>
            <person name="Shin S.-K."/>
            <person name="Yi H."/>
        </authorList>
    </citation>
    <scope>NUCLEOTIDE SEQUENCE [LARGE SCALE GENOMIC DNA]</scope>
    <source>
        <strain evidence="1 2">KACC 17473</strain>
    </source>
</reference>
<name>A0A176SZQ7_9FLAO</name>
<evidence type="ECO:0000313" key="2">
    <source>
        <dbReference type="Proteomes" id="UP000076923"/>
    </source>
</evidence>
<gene>
    <name evidence="1" type="ORF">LPB303_15555</name>
</gene>
<dbReference type="STRING" id="1333662.LPB303_15555"/>
<comment type="caution">
    <text evidence="1">The sequence shown here is derived from an EMBL/GenBank/DDBJ whole genome shotgun (WGS) entry which is preliminary data.</text>
</comment>
<dbReference type="Proteomes" id="UP000076923">
    <property type="component" value="Unassembled WGS sequence"/>
</dbReference>
<dbReference type="AlphaFoldDB" id="A0A176SZQ7"/>
<proteinExistence type="predicted"/>
<evidence type="ECO:0000313" key="1">
    <source>
        <dbReference type="EMBL" id="OAD40927.1"/>
    </source>
</evidence>
<organism evidence="1 2">
    <name type="scientific">Polaribacter atrinae</name>
    <dbReference type="NCBI Taxonomy" id="1333662"/>
    <lineage>
        <taxon>Bacteria</taxon>
        <taxon>Pseudomonadati</taxon>
        <taxon>Bacteroidota</taxon>
        <taxon>Flavobacteriia</taxon>
        <taxon>Flavobacteriales</taxon>
        <taxon>Flavobacteriaceae</taxon>
    </lineage>
</organism>
<dbReference type="EMBL" id="LVWE01000083">
    <property type="protein sequence ID" value="OAD40927.1"/>
    <property type="molecule type" value="Genomic_DNA"/>
</dbReference>
<accession>A0A176SZQ7</accession>
<protein>
    <recommendedName>
        <fullName evidence="3">DUF4595 domain-containing protein</fullName>
    </recommendedName>
</protein>